<comment type="caution">
    <text evidence="1">The sequence shown here is derived from an EMBL/GenBank/DDBJ whole genome shotgun (WGS) entry which is preliminary data.</text>
</comment>
<evidence type="ECO:0000313" key="2">
    <source>
        <dbReference type="Proteomes" id="UP000034164"/>
    </source>
</evidence>
<sequence>MFAPTRSSTESVPRQVYTNFARKTHVNSQGEGSLVGFMNACLKRETGKLREDICHESAPAQFGHVLERPEGKLGAVTVPKSRILQCRPILSYIVIPLDISPTF</sequence>
<protein>
    <submittedName>
        <fullName evidence="1">Uncharacterized protein</fullName>
    </submittedName>
</protein>
<gene>
    <name evidence="1" type="ORF">EMCG_05338</name>
</gene>
<evidence type="ECO:0000313" key="1">
    <source>
        <dbReference type="EMBL" id="KKZ59875.1"/>
    </source>
</evidence>
<reference evidence="2" key="1">
    <citation type="journal article" date="2015" name="PLoS Genet.">
        <title>The dynamic genome and transcriptome of the human fungal pathogen Blastomyces and close relative Emmonsia.</title>
        <authorList>
            <person name="Munoz J.F."/>
            <person name="Gauthier G.M."/>
            <person name="Desjardins C.A."/>
            <person name="Gallo J.E."/>
            <person name="Holder J."/>
            <person name="Sullivan T.D."/>
            <person name="Marty A.J."/>
            <person name="Carmen J.C."/>
            <person name="Chen Z."/>
            <person name="Ding L."/>
            <person name="Gujja S."/>
            <person name="Magrini V."/>
            <person name="Misas E."/>
            <person name="Mitreva M."/>
            <person name="Priest M."/>
            <person name="Saif S."/>
            <person name="Whiston E.A."/>
            <person name="Young S."/>
            <person name="Zeng Q."/>
            <person name="Goldman W.E."/>
            <person name="Mardis E.R."/>
            <person name="Taylor J.W."/>
            <person name="McEwen J.G."/>
            <person name="Clay O.K."/>
            <person name="Klein B.S."/>
            <person name="Cuomo C.A."/>
        </authorList>
    </citation>
    <scope>NUCLEOTIDE SEQUENCE [LARGE SCALE GENOMIC DNA]</scope>
    <source>
        <strain evidence="2">UAMH 3008</strain>
    </source>
</reference>
<name>A0A0G2HQD3_9EURO</name>
<dbReference type="VEuPathDB" id="FungiDB:EMCG_05338"/>
<dbReference type="EMBL" id="LCZI01001655">
    <property type="protein sequence ID" value="KKZ59875.1"/>
    <property type="molecule type" value="Genomic_DNA"/>
</dbReference>
<accession>A0A0G2HQD3</accession>
<proteinExistence type="predicted"/>
<dbReference type="Proteomes" id="UP000034164">
    <property type="component" value="Unassembled WGS sequence"/>
</dbReference>
<organism evidence="1 2">
    <name type="scientific">[Emmonsia] crescens</name>
    <dbReference type="NCBI Taxonomy" id="73230"/>
    <lineage>
        <taxon>Eukaryota</taxon>
        <taxon>Fungi</taxon>
        <taxon>Dikarya</taxon>
        <taxon>Ascomycota</taxon>
        <taxon>Pezizomycotina</taxon>
        <taxon>Eurotiomycetes</taxon>
        <taxon>Eurotiomycetidae</taxon>
        <taxon>Onygenales</taxon>
        <taxon>Ajellomycetaceae</taxon>
        <taxon>Emergomyces</taxon>
    </lineage>
</organism>
<dbReference type="AlphaFoldDB" id="A0A0G2HQD3"/>